<dbReference type="PANTHER" id="PTHR43489">
    <property type="entry name" value="ISOMERASE"/>
    <property type="match status" value="1"/>
</dbReference>
<keyword evidence="1" id="KW-0413">Isomerase</keyword>
<accession>A0A1B2DUM8</accession>
<dbReference type="AlphaFoldDB" id="A0A1B2DUM8"/>
<reference evidence="3" key="1">
    <citation type="submission" date="2016-08" db="EMBL/GenBank/DDBJ databases">
        <title>Complete Genome Seqeunce of Paenibacillus sp. nov. IHBB 9852 from high altitute lake of Indian trans-Himalayas.</title>
        <authorList>
            <person name="Kiran S."/>
            <person name="Swarnkar M.K."/>
            <person name="Rana A."/>
            <person name="Tewari R."/>
            <person name="Gulati A."/>
        </authorList>
    </citation>
    <scope>NUCLEOTIDE SEQUENCE [LARGE SCALE GENOMIC DNA]</scope>
    <source>
        <strain evidence="3">IHBB 9852</strain>
    </source>
</reference>
<dbReference type="KEGG" id="pib:BBD41_01800"/>
<dbReference type="Gene3D" id="3.20.20.150">
    <property type="entry name" value="Divalent-metal-dependent TIM barrel enzymes"/>
    <property type="match status" value="1"/>
</dbReference>
<evidence type="ECO:0000313" key="3">
    <source>
        <dbReference type="EMBL" id="ANY71413.1"/>
    </source>
</evidence>
<dbReference type="GO" id="GO:0016853">
    <property type="term" value="F:isomerase activity"/>
    <property type="evidence" value="ECO:0007669"/>
    <property type="project" value="UniProtKB-KW"/>
</dbReference>
<evidence type="ECO:0000256" key="1">
    <source>
        <dbReference type="ARBA" id="ARBA00023235"/>
    </source>
</evidence>
<gene>
    <name evidence="3" type="ORF">BBD41_01800</name>
</gene>
<organism evidence="3">
    <name type="scientific">Paenibacillus ihbetae</name>
    <dbReference type="NCBI Taxonomy" id="1870820"/>
    <lineage>
        <taxon>Bacteria</taxon>
        <taxon>Bacillati</taxon>
        <taxon>Bacillota</taxon>
        <taxon>Bacilli</taxon>
        <taxon>Bacillales</taxon>
        <taxon>Paenibacillaceae</taxon>
        <taxon>Paenibacillus</taxon>
    </lineage>
</organism>
<dbReference type="PANTHER" id="PTHR43489:SF7">
    <property type="entry name" value="3-DEHYDRO-D-GULOSIDE 4-EPIMERASE-RELATED"/>
    <property type="match status" value="1"/>
</dbReference>
<sequence>MKLGIHAYAWCSEWSNQSLDLIDRVKGLELDFIEIPLMKLDSFDASAVRRRLTDAGLDAVTSTVLLKGTDISSRDPDVRRRGVAYLKSCVEATAAIGKTNLSGVLYSQHVKDAHERPSEADWEYAAGGLREAARHAQKYGVLLGLEPVNRYESNLINTCAQALQLRDMIGEPNVKIHLDTYHMNIEEKSFYDATKLAGADLIHYHLCENDRGIPGTGLVNWDDIFRALGEIGYSGYAALESFVDMTDNMNTWVWRQLAPSGDALVAEGVAFIRRMMKKHRLPGSAAGGFV</sequence>
<feature type="domain" description="Xylose isomerase-like TIM barrel" evidence="2">
    <location>
        <begin position="23"/>
        <end position="274"/>
    </location>
</feature>
<dbReference type="InterPro" id="IPR036237">
    <property type="entry name" value="Xyl_isomerase-like_sf"/>
</dbReference>
<proteinExistence type="predicted"/>
<evidence type="ECO:0000259" key="2">
    <source>
        <dbReference type="Pfam" id="PF01261"/>
    </source>
</evidence>
<protein>
    <recommendedName>
        <fullName evidence="2">Xylose isomerase-like TIM barrel domain-containing protein</fullName>
    </recommendedName>
</protein>
<dbReference type="SUPFAM" id="SSF51658">
    <property type="entry name" value="Xylose isomerase-like"/>
    <property type="match status" value="1"/>
</dbReference>
<dbReference type="InterPro" id="IPR013022">
    <property type="entry name" value="Xyl_isomerase-like_TIM-brl"/>
</dbReference>
<name>A0A1B2DUM8_9BACL</name>
<dbReference type="InterPro" id="IPR050417">
    <property type="entry name" value="Sugar_Epim/Isomerase"/>
</dbReference>
<dbReference type="Pfam" id="PF01261">
    <property type="entry name" value="AP_endonuc_2"/>
    <property type="match status" value="1"/>
</dbReference>
<dbReference type="EMBL" id="CP016809">
    <property type="protein sequence ID" value="ANY71413.1"/>
    <property type="molecule type" value="Genomic_DNA"/>
</dbReference>